<dbReference type="EMBL" id="MU006701">
    <property type="protein sequence ID" value="KAF2633790.1"/>
    <property type="molecule type" value="Genomic_DNA"/>
</dbReference>
<evidence type="ECO:0000313" key="2">
    <source>
        <dbReference type="Proteomes" id="UP000799754"/>
    </source>
</evidence>
<reference evidence="1" key="1">
    <citation type="journal article" date="2020" name="Stud. Mycol.">
        <title>101 Dothideomycetes genomes: a test case for predicting lifestyles and emergence of pathogens.</title>
        <authorList>
            <person name="Haridas S."/>
            <person name="Albert R."/>
            <person name="Binder M."/>
            <person name="Bloem J."/>
            <person name="Labutti K."/>
            <person name="Salamov A."/>
            <person name="Andreopoulos B."/>
            <person name="Baker S."/>
            <person name="Barry K."/>
            <person name="Bills G."/>
            <person name="Bluhm B."/>
            <person name="Cannon C."/>
            <person name="Castanera R."/>
            <person name="Culley D."/>
            <person name="Daum C."/>
            <person name="Ezra D."/>
            <person name="Gonzalez J."/>
            <person name="Henrissat B."/>
            <person name="Kuo A."/>
            <person name="Liang C."/>
            <person name="Lipzen A."/>
            <person name="Lutzoni F."/>
            <person name="Magnuson J."/>
            <person name="Mondo S."/>
            <person name="Nolan M."/>
            <person name="Ohm R."/>
            <person name="Pangilinan J."/>
            <person name="Park H.-J."/>
            <person name="Ramirez L."/>
            <person name="Alfaro M."/>
            <person name="Sun H."/>
            <person name="Tritt A."/>
            <person name="Yoshinaga Y."/>
            <person name="Zwiers L.-H."/>
            <person name="Turgeon B."/>
            <person name="Goodwin S."/>
            <person name="Spatafora J."/>
            <person name="Crous P."/>
            <person name="Grigoriev I."/>
        </authorList>
    </citation>
    <scope>NUCLEOTIDE SEQUENCE</scope>
    <source>
        <strain evidence="1">CBS 525.71</strain>
    </source>
</reference>
<name>A0ACB6SJ93_9PLEO</name>
<accession>A0ACB6SJ93</accession>
<gene>
    <name evidence="1" type="ORF">BU25DRAFT_453516</name>
</gene>
<comment type="caution">
    <text evidence="1">The sequence shown here is derived from an EMBL/GenBank/DDBJ whole genome shotgun (WGS) entry which is preliminary data.</text>
</comment>
<keyword evidence="2" id="KW-1185">Reference proteome</keyword>
<sequence>MSSLFPPAGAAMALPPFGNGHSRETAQWSFNLTENPGQPAYIVNTTLDPLVKWQTCTKTEAIYYQETGYQIWRVVDSRKVIFRRKKQDPNAAFSDHFEEVAIAEQDLEAAGVEATRDEGLMNGADNDDNDDEVFDVGFEKSSSRDDAGSQGASKTPCRSGAGIVGGSSASKKE</sequence>
<evidence type="ECO:0000313" key="1">
    <source>
        <dbReference type="EMBL" id="KAF2633790.1"/>
    </source>
</evidence>
<protein>
    <submittedName>
        <fullName evidence="1">Uncharacterized protein</fullName>
    </submittedName>
</protein>
<organism evidence="1 2">
    <name type="scientific">Macroventuria anomochaeta</name>
    <dbReference type="NCBI Taxonomy" id="301207"/>
    <lineage>
        <taxon>Eukaryota</taxon>
        <taxon>Fungi</taxon>
        <taxon>Dikarya</taxon>
        <taxon>Ascomycota</taxon>
        <taxon>Pezizomycotina</taxon>
        <taxon>Dothideomycetes</taxon>
        <taxon>Pleosporomycetidae</taxon>
        <taxon>Pleosporales</taxon>
        <taxon>Pleosporineae</taxon>
        <taxon>Didymellaceae</taxon>
        <taxon>Macroventuria</taxon>
    </lineage>
</organism>
<dbReference type="Proteomes" id="UP000799754">
    <property type="component" value="Unassembled WGS sequence"/>
</dbReference>
<proteinExistence type="predicted"/>